<protein>
    <submittedName>
        <fullName evidence="1">Uncharacterized protein</fullName>
    </submittedName>
</protein>
<evidence type="ECO:0000313" key="2">
    <source>
        <dbReference type="Proteomes" id="UP001500936"/>
    </source>
</evidence>
<keyword evidence="2" id="KW-1185">Reference proteome</keyword>
<accession>A0ABP8KYC8</accession>
<comment type="caution">
    <text evidence="1">The sequence shown here is derived from an EMBL/GenBank/DDBJ whole genome shotgun (WGS) entry which is preliminary data.</text>
</comment>
<dbReference type="EMBL" id="BAABHB010000017">
    <property type="protein sequence ID" value="GAA4418782.1"/>
    <property type="molecule type" value="Genomic_DNA"/>
</dbReference>
<dbReference type="InterPro" id="IPR046164">
    <property type="entry name" value="DUF6166"/>
</dbReference>
<name>A0ABP8KYC8_9BACT</name>
<dbReference type="RefSeq" id="WP_345271038.1">
    <property type="nucleotide sequence ID" value="NZ_BAABHB010000017.1"/>
</dbReference>
<evidence type="ECO:0000313" key="1">
    <source>
        <dbReference type="EMBL" id="GAA4418782.1"/>
    </source>
</evidence>
<dbReference type="Proteomes" id="UP001500936">
    <property type="component" value="Unassembled WGS sequence"/>
</dbReference>
<organism evidence="1 2">
    <name type="scientific">Nibrella viscosa</name>
    <dbReference type="NCBI Taxonomy" id="1084524"/>
    <lineage>
        <taxon>Bacteria</taxon>
        <taxon>Pseudomonadati</taxon>
        <taxon>Bacteroidota</taxon>
        <taxon>Cytophagia</taxon>
        <taxon>Cytophagales</taxon>
        <taxon>Spirosomataceae</taxon>
        <taxon>Nibrella</taxon>
    </lineage>
</organism>
<reference evidence="2" key="1">
    <citation type="journal article" date="2019" name="Int. J. Syst. Evol. Microbiol.">
        <title>The Global Catalogue of Microorganisms (GCM) 10K type strain sequencing project: providing services to taxonomists for standard genome sequencing and annotation.</title>
        <authorList>
            <consortium name="The Broad Institute Genomics Platform"/>
            <consortium name="The Broad Institute Genome Sequencing Center for Infectious Disease"/>
            <person name="Wu L."/>
            <person name="Ma J."/>
        </authorList>
    </citation>
    <scope>NUCLEOTIDE SEQUENCE [LARGE SCALE GENOMIC DNA]</scope>
    <source>
        <strain evidence="2">JCM 17925</strain>
    </source>
</reference>
<sequence>MPLAIDKTCFLIEGQPQYQQQAVRLWVDGQELPLAPSLAVANHSPGGFEYGYAGSGPAQTALAICLFIFKEPFIARVLYQDFKRVFVARWPQGKPFQMDIDVTDFILENRERIEQAQEQETLYQQYLSESVKEEKTVSDSSAILVSEASPGSFELSPSAEVHWLSFLGYKVHPSRCRVDLYRVSQLVVLTDIGEGTSVTNEVETIAALVCQRFTLNPETMRFIEQYRHGNREQTTDWVKFESWKYISGTIQFYEPEWYPIPQSEFNAIIEEAEKMEVAAVFTLLKTTVTIKGIVGGESNANELWVNDTRLFSAYDSTIGLEFQWGGLQVGSLETTRQICWYLFRHPATIERLTPLFLKHYVSTWPTQQPFTCKLSLPEVVQRFSAVLEETGFPLL</sequence>
<gene>
    <name evidence="1" type="ORF">GCM10023187_52520</name>
</gene>
<dbReference type="Pfam" id="PF19663">
    <property type="entry name" value="DUF6166"/>
    <property type="match status" value="1"/>
</dbReference>
<proteinExistence type="predicted"/>